<dbReference type="AlphaFoldDB" id="A0A398CKQ0"/>
<evidence type="ECO:0000313" key="3">
    <source>
        <dbReference type="EMBL" id="RIE02955.1"/>
    </source>
</evidence>
<reference evidence="3 4" key="1">
    <citation type="submission" date="2018-09" db="EMBL/GenBank/DDBJ databases">
        <title>Cohnella cavernae sp. nov., isolated from a karst cave.</title>
        <authorList>
            <person name="Zhu H."/>
        </authorList>
    </citation>
    <scope>NUCLEOTIDE SEQUENCE [LARGE SCALE GENOMIC DNA]</scope>
    <source>
        <strain evidence="3 4">K2E09-144</strain>
    </source>
</reference>
<dbReference type="SUPFAM" id="SSF55961">
    <property type="entry name" value="Bet v1-like"/>
    <property type="match status" value="1"/>
</dbReference>
<dbReference type="Pfam" id="PF08327">
    <property type="entry name" value="AHSA1"/>
    <property type="match status" value="1"/>
</dbReference>
<proteinExistence type="inferred from homology"/>
<sequence length="204" mass="23805">MPGPIFKQDLKEATGTSWEQWIIDLGRVVDPLWSHEQIKNYIRESYPVTEEWSEWLAIMYEQIMGRIPVGVTKDAGVQIGVRKTIVATKEQVWNFLASPKGLSLWIGDVPSLRLQVGHEYESKEGVSGKITVVIPYHKLRMTWKRPEWDKPSRLQIYTLAAKSEKTTVAIHQEMLDDVYMREVMRRYWEGMLNSLKNVEELRSE</sequence>
<evidence type="ECO:0000313" key="4">
    <source>
        <dbReference type="Proteomes" id="UP000266340"/>
    </source>
</evidence>
<dbReference type="OrthoDB" id="4549061at2"/>
<organism evidence="3 4">
    <name type="scientific">Cohnella faecalis</name>
    <dbReference type="NCBI Taxonomy" id="2315694"/>
    <lineage>
        <taxon>Bacteria</taxon>
        <taxon>Bacillati</taxon>
        <taxon>Bacillota</taxon>
        <taxon>Bacilli</taxon>
        <taxon>Bacillales</taxon>
        <taxon>Paenibacillaceae</taxon>
        <taxon>Cohnella</taxon>
    </lineage>
</organism>
<gene>
    <name evidence="3" type="ORF">D3H35_20335</name>
</gene>
<evidence type="ECO:0000256" key="1">
    <source>
        <dbReference type="ARBA" id="ARBA00006817"/>
    </source>
</evidence>
<comment type="caution">
    <text evidence="3">The sequence shown here is derived from an EMBL/GenBank/DDBJ whole genome shotgun (WGS) entry which is preliminary data.</text>
</comment>
<dbReference type="InterPro" id="IPR013538">
    <property type="entry name" value="ASHA1/2-like_C"/>
</dbReference>
<accession>A0A398CKQ0</accession>
<dbReference type="CDD" id="cd07814">
    <property type="entry name" value="SRPBCC_CalC_Aha1-like"/>
    <property type="match status" value="1"/>
</dbReference>
<keyword evidence="4" id="KW-1185">Reference proteome</keyword>
<feature type="domain" description="Activator of Hsp90 ATPase homologue 1/2-like C-terminal" evidence="2">
    <location>
        <begin position="87"/>
        <end position="197"/>
    </location>
</feature>
<dbReference type="EMBL" id="QXJM01000039">
    <property type="protein sequence ID" value="RIE02955.1"/>
    <property type="molecule type" value="Genomic_DNA"/>
</dbReference>
<name>A0A398CKQ0_9BACL</name>
<protein>
    <submittedName>
        <fullName evidence="3">SRPBCC domain-containing protein</fullName>
    </submittedName>
</protein>
<comment type="similarity">
    <text evidence="1">Belongs to the AHA1 family.</text>
</comment>
<dbReference type="InterPro" id="IPR023393">
    <property type="entry name" value="START-like_dom_sf"/>
</dbReference>
<dbReference type="Gene3D" id="3.30.530.20">
    <property type="match status" value="1"/>
</dbReference>
<evidence type="ECO:0000259" key="2">
    <source>
        <dbReference type="Pfam" id="PF08327"/>
    </source>
</evidence>
<dbReference type="Proteomes" id="UP000266340">
    <property type="component" value="Unassembled WGS sequence"/>
</dbReference>